<dbReference type="EMBL" id="BPVZ01000092">
    <property type="protein sequence ID" value="GKV31727.1"/>
    <property type="molecule type" value="Genomic_DNA"/>
</dbReference>
<gene>
    <name evidence="2" type="ORF">SLEP1_g40396</name>
</gene>
<name>A0AAV5L3L2_9ROSI</name>
<keyword evidence="3" id="KW-1185">Reference proteome</keyword>
<comment type="caution">
    <text evidence="2">The sequence shown here is derived from an EMBL/GenBank/DDBJ whole genome shotgun (WGS) entry which is preliminary data.</text>
</comment>
<protein>
    <recommendedName>
        <fullName evidence="1">F-box/LRR-repeat protein 15-like leucin rich repeat domain-containing protein</fullName>
    </recommendedName>
</protein>
<feature type="domain" description="F-box/LRR-repeat protein 15-like leucin rich repeat" evidence="1">
    <location>
        <begin position="129"/>
        <end position="212"/>
    </location>
</feature>
<dbReference type="AlphaFoldDB" id="A0AAV5L3L2"/>
<dbReference type="InterPro" id="IPR032675">
    <property type="entry name" value="LRR_dom_sf"/>
</dbReference>
<accession>A0AAV5L3L2</accession>
<organism evidence="2 3">
    <name type="scientific">Rubroshorea leprosula</name>
    <dbReference type="NCBI Taxonomy" id="152421"/>
    <lineage>
        <taxon>Eukaryota</taxon>
        <taxon>Viridiplantae</taxon>
        <taxon>Streptophyta</taxon>
        <taxon>Embryophyta</taxon>
        <taxon>Tracheophyta</taxon>
        <taxon>Spermatophyta</taxon>
        <taxon>Magnoliopsida</taxon>
        <taxon>eudicotyledons</taxon>
        <taxon>Gunneridae</taxon>
        <taxon>Pentapetalae</taxon>
        <taxon>rosids</taxon>
        <taxon>malvids</taxon>
        <taxon>Malvales</taxon>
        <taxon>Dipterocarpaceae</taxon>
        <taxon>Rubroshorea</taxon>
    </lineage>
</organism>
<dbReference type="Gene3D" id="3.80.10.10">
    <property type="entry name" value="Ribonuclease Inhibitor"/>
    <property type="match status" value="2"/>
</dbReference>
<dbReference type="Proteomes" id="UP001054252">
    <property type="component" value="Unassembled WGS sequence"/>
</dbReference>
<evidence type="ECO:0000313" key="2">
    <source>
        <dbReference type="EMBL" id="GKV31727.1"/>
    </source>
</evidence>
<dbReference type="SUPFAM" id="SSF52047">
    <property type="entry name" value="RNI-like"/>
    <property type="match status" value="1"/>
</dbReference>
<dbReference type="PANTHER" id="PTHR12904:SF23">
    <property type="entry name" value="PROTEIN ZER-1 HOMOLOG"/>
    <property type="match status" value="1"/>
</dbReference>
<dbReference type="InterPro" id="IPR057207">
    <property type="entry name" value="FBXL15_LRR"/>
</dbReference>
<evidence type="ECO:0000259" key="1">
    <source>
        <dbReference type="Pfam" id="PF25372"/>
    </source>
</evidence>
<dbReference type="InterPro" id="IPR051341">
    <property type="entry name" value="Zyg-11_UBL_adapter"/>
</dbReference>
<reference evidence="2 3" key="1">
    <citation type="journal article" date="2021" name="Commun. Biol.">
        <title>The genome of Shorea leprosula (Dipterocarpaceae) highlights the ecological relevance of drought in aseasonal tropical rainforests.</title>
        <authorList>
            <person name="Ng K.K.S."/>
            <person name="Kobayashi M.J."/>
            <person name="Fawcett J.A."/>
            <person name="Hatakeyama M."/>
            <person name="Paape T."/>
            <person name="Ng C.H."/>
            <person name="Ang C.C."/>
            <person name="Tnah L.H."/>
            <person name="Lee C.T."/>
            <person name="Nishiyama T."/>
            <person name="Sese J."/>
            <person name="O'Brien M.J."/>
            <person name="Copetti D."/>
            <person name="Mohd Noor M.I."/>
            <person name="Ong R.C."/>
            <person name="Putra M."/>
            <person name="Sireger I.Z."/>
            <person name="Indrioko S."/>
            <person name="Kosugi Y."/>
            <person name="Izuno A."/>
            <person name="Isagi Y."/>
            <person name="Lee S.L."/>
            <person name="Shimizu K.K."/>
        </authorList>
    </citation>
    <scope>NUCLEOTIDE SEQUENCE [LARGE SCALE GENOMIC DNA]</scope>
    <source>
        <strain evidence="2">214</strain>
    </source>
</reference>
<dbReference type="PANTHER" id="PTHR12904">
    <property type="match status" value="1"/>
</dbReference>
<proteinExistence type="predicted"/>
<evidence type="ECO:0000313" key="3">
    <source>
        <dbReference type="Proteomes" id="UP001054252"/>
    </source>
</evidence>
<dbReference type="Pfam" id="PF25372">
    <property type="entry name" value="DUF7885"/>
    <property type="match status" value="1"/>
</dbReference>
<sequence>MLEHLDLSSSMMGDDSVEQIVCIGANLRYLNLKGTKVSSTGVSILAGHVPKLEILSLAHTSIDDMALSHISKMPSLKVVDLSNTHIKGTIHQAGTEGHMVSSLVSLQNLDYLESLSLEQTPVRDVDLSPLSSCKGLSHLSLQCASLTDATLHHMVSLPKLTNLAVCEAVLTNSGLHSFRPPAALRVLDLRGCWLLTEDAISLFLRKHPQIEVWHEIVHLFPSEQFSSNTITTIFEDFLREQKTTKDERLKYGKEELLALQHSPFSLNSPDDTGIYNIKATI</sequence>